<gene>
    <name evidence="2" type="ORF">GM658_07640</name>
</gene>
<feature type="region of interest" description="Disordered" evidence="1">
    <location>
        <begin position="42"/>
        <end position="65"/>
    </location>
</feature>
<evidence type="ECO:0000256" key="1">
    <source>
        <dbReference type="SAM" id="MobiDB-lite"/>
    </source>
</evidence>
<feature type="compositionally biased region" description="Polar residues" evidence="1">
    <location>
        <begin position="43"/>
        <end position="52"/>
    </location>
</feature>
<evidence type="ECO:0000313" key="3">
    <source>
        <dbReference type="Proteomes" id="UP000472320"/>
    </source>
</evidence>
<accession>A0A6L6QEI5</accession>
<reference evidence="2 3" key="1">
    <citation type="submission" date="2019-11" db="EMBL/GenBank/DDBJ databases">
        <title>Type strains purchased from KCTC, JCM and DSMZ.</title>
        <authorList>
            <person name="Lu H."/>
        </authorList>
    </citation>
    <scope>NUCLEOTIDE SEQUENCE [LARGE SCALE GENOMIC DNA]</scope>
    <source>
        <strain evidence="2 3">JCM 31587</strain>
    </source>
</reference>
<dbReference type="AlphaFoldDB" id="A0A6L6QEI5"/>
<dbReference type="EMBL" id="WNKX01000004">
    <property type="protein sequence ID" value="MTW10474.1"/>
    <property type="molecule type" value="Genomic_DNA"/>
</dbReference>
<dbReference type="RefSeq" id="WP_155453404.1">
    <property type="nucleotide sequence ID" value="NZ_WNKX01000004.1"/>
</dbReference>
<sequence>MHKKIDESFTLSLNGKEVANLVPSRQRKRRRAMREALEVIRNVDSSGASSTGKIGGYSTKKPPAT</sequence>
<keyword evidence="3" id="KW-1185">Reference proteome</keyword>
<dbReference type="Proteomes" id="UP000472320">
    <property type="component" value="Unassembled WGS sequence"/>
</dbReference>
<name>A0A6L6QEI5_9BURK</name>
<evidence type="ECO:0000313" key="2">
    <source>
        <dbReference type="EMBL" id="MTW10474.1"/>
    </source>
</evidence>
<organism evidence="2 3">
    <name type="scientific">Massilia eburnea</name>
    <dbReference type="NCBI Taxonomy" id="1776165"/>
    <lineage>
        <taxon>Bacteria</taxon>
        <taxon>Pseudomonadati</taxon>
        <taxon>Pseudomonadota</taxon>
        <taxon>Betaproteobacteria</taxon>
        <taxon>Burkholderiales</taxon>
        <taxon>Oxalobacteraceae</taxon>
        <taxon>Telluria group</taxon>
        <taxon>Massilia</taxon>
    </lineage>
</organism>
<proteinExistence type="predicted"/>
<comment type="caution">
    <text evidence="2">The sequence shown here is derived from an EMBL/GenBank/DDBJ whole genome shotgun (WGS) entry which is preliminary data.</text>
</comment>
<protein>
    <submittedName>
        <fullName evidence="2">Uncharacterized protein</fullName>
    </submittedName>
</protein>